<keyword evidence="1" id="KW-0472">Membrane</keyword>
<reference evidence="2 3" key="1">
    <citation type="submission" date="2020-03" db="EMBL/GenBank/DDBJ databases">
        <authorList>
            <person name="Kim M.K."/>
        </authorList>
    </citation>
    <scope>NUCLEOTIDE SEQUENCE [LARGE SCALE GENOMIC DNA]</scope>
    <source>
        <strain evidence="2 3">BT328</strain>
    </source>
</reference>
<sequence length="245" mass="27924">MKEPNQDHFTSTPHKQTLLYPNAPWYFGLAVIITWLGFSRSYFSRLTQTDLYHHLHGASAGLWMGLLILQPILYRRGQLALHRKLGWIGTIVLVPALLIGGVKMMHLMLQAADEYPPGAVYQLSFIDASSLLLFSLFLGLSLWNGQRLALHARYMVCTVLIILPPAITRLLFFIPWFDSFAKTLNGSFVAIEVVLLLLLVDDRRMGRLQPSYPLALGLFLLLHLTMNLAGQWLWWHTLMDHFASL</sequence>
<evidence type="ECO:0000313" key="3">
    <source>
        <dbReference type="Proteomes" id="UP000501802"/>
    </source>
</evidence>
<name>A0A6G9AVV9_9BACT</name>
<evidence type="ECO:0000313" key="2">
    <source>
        <dbReference type="EMBL" id="QIP16494.1"/>
    </source>
</evidence>
<proteinExistence type="predicted"/>
<feature type="transmembrane region" description="Helical" evidence="1">
    <location>
        <begin position="85"/>
        <end position="107"/>
    </location>
</feature>
<keyword evidence="3" id="KW-1185">Reference proteome</keyword>
<accession>A0A6G9AVV9</accession>
<dbReference type="AlphaFoldDB" id="A0A6G9AVV9"/>
<dbReference type="RefSeq" id="WP_167216448.1">
    <property type="nucleotide sequence ID" value="NZ_CP050063.1"/>
</dbReference>
<dbReference type="KEGG" id="spib:G8759_29535"/>
<feature type="transmembrane region" description="Helical" evidence="1">
    <location>
        <begin position="212"/>
        <end position="235"/>
    </location>
</feature>
<feature type="transmembrane region" description="Helical" evidence="1">
    <location>
        <begin position="55"/>
        <end position="73"/>
    </location>
</feature>
<feature type="transmembrane region" description="Helical" evidence="1">
    <location>
        <begin position="183"/>
        <end position="200"/>
    </location>
</feature>
<dbReference type="EMBL" id="CP050063">
    <property type="protein sequence ID" value="QIP16494.1"/>
    <property type="molecule type" value="Genomic_DNA"/>
</dbReference>
<gene>
    <name evidence="2" type="ORF">G8759_29535</name>
</gene>
<evidence type="ECO:0000256" key="1">
    <source>
        <dbReference type="SAM" id="Phobius"/>
    </source>
</evidence>
<feature type="transmembrane region" description="Helical" evidence="1">
    <location>
        <begin position="25"/>
        <end position="43"/>
    </location>
</feature>
<protein>
    <submittedName>
        <fullName evidence="2">Uncharacterized protein</fullName>
    </submittedName>
</protein>
<dbReference type="Proteomes" id="UP000501802">
    <property type="component" value="Chromosome"/>
</dbReference>
<organism evidence="2 3">
    <name type="scientific">Spirosoma aureum</name>
    <dbReference type="NCBI Taxonomy" id="2692134"/>
    <lineage>
        <taxon>Bacteria</taxon>
        <taxon>Pseudomonadati</taxon>
        <taxon>Bacteroidota</taxon>
        <taxon>Cytophagia</taxon>
        <taxon>Cytophagales</taxon>
        <taxon>Cytophagaceae</taxon>
        <taxon>Spirosoma</taxon>
    </lineage>
</organism>
<feature type="transmembrane region" description="Helical" evidence="1">
    <location>
        <begin position="119"/>
        <end position="142"/>
    </location>
</feature>
<keyword evidence="1" id="KW-0812">Transmembrane</keyword>
<keyword evidence="1" id="KW-1133">Transmembrane helix</keyword>
<feature type="transmembrane region" description="Helical" evidence="1">
    <location>
        <begin position="154"/>
        <end position="177"/>
    </location>
</feature>